<dbReference type="InterPro" id="IPR046470">
    <property type="entry name" value="SAM_HAT_C"/>
</dbReference>
<gene>
    <name evidence="3" type="ORF">OKA04_11460</name>
</gene>
<evidence type="ECO:0000256" key="1">
    <source>
        <dbReference type="SAM" id="MobiDB-lite"/>
    </source>
</evidence>
<dbReference type="InterPro" id="IPR023227">
    <property type="entry name" value="SAM_OH_AdoTrfase_C_sf"/>
</dbReference>
<dbReference type="Gene3D" id="2.40.30.90">
    <property type="entry name" value="Bacterial fluorinating enzyme like"/>
    <property type="match status" value="1"/>
</dbReference>
<keyword evidence="4" id="KW-1185">Reference proteome</keyword>
<name>A0ABT3FP75_9BACT</name>
<evidence type="ECO:0000313" key="4">
    <source>
        <dbReference type="Proteomes" id="UP001207930"/>
    </source>
</evidence>
<sequence>MKAFVIALLLIVGLRAQEVSTGEINGAKYMLASPEEWQGKLILIAHGYRAEDQPLKADYEIDKRFAQPLIEKGWAIASTSYRRNGWIIEDAILDLKALRDHVSAGKGGVSRCILVGSSMGGLIGTLAAEGAIDNLSGVVAIGAYLGHRETGAYYETLSWKPKAPIIFLTNETELDHPRHYREKAGMAANTALWEVKRPGHCNVSATERYNAVVALDAWIDGTAPEKDKDATVGPPVRKSTAVKKDAGLSGKITFVSAGFGNLSSDLVSADLETLGVKVGDQVLVKSDAGEIVATVALYHSDVGEGHASVYVTPNGWLAIVINGGNAADALKVKKEDSVTISPAPKKEEKKEEEKKAPAPEAAEEKKPE</sequence>
<dbReference type="Proteomes" id="UP001207930">
    <property type="component" value="Unassembled WGS sequence"/>
</dbReference>
<organism evidence="3 4">
    <name type="scientific">Luteolibacter flavescens</name>
    <dbReference type="NCBI Taxonomy" id="1859460"/>
    <lineage>
        <taxon>Bacteria</taxon>
        <taxon>Pseudomonadati</taxon>
        <taxon>Verrucomicrobiota</taxon>
        <taxon>Verrucomicrobiia</taxon>
        <taxon>Verrucomicrobiales</taxon>
        <taxon>Verrucomicrobiaceae</taxon>
        <taxon>Luteolibacter</taxon>
    </lineage>
</organism>
<dbReference type="SUPFAM" id="SSF101852">
    <property type="entry name" value="Bacterial fluorinating enzyme, C-terminal domain"/>
    <property type="match status" value="1"/>
</dbReference>
<dbReference type="Pfam" id="PF20257">
    <property type="entry name" value="SAM_HAT_C"/>
    <property type="match status" value="1"/>
</dbReference>
<dbReference type="InterPro" id="IPR029058">
    <property type="entry name" value="AB_hydrolase_fold"/>
</dbReference>
<protein>
    <submittedName>
        <fullName evidence="3">SAM-dependent chlorinase/fluorinase</fullName>
    </submittedName>
</protein>
<reference evidence="3 4" key="1">
    <citation type="submission" date="2022-10" db="EMBL/GenBank/DDBJ databases">
        <title>Luteolibacter flavescens strain MCCC 1K03193, whole genome shotgun sequencing project.</title>
        <authorList>
            <person name="Zhao G."/>
            <person name="Shen L."/>
        </authorList>
    </citation>
    <scope>NUCLEOTIDE SEQUENCE [LARGE SCALE GENOMIC DNA]</scope>
    <source>
        <strain evidence="3 4">MCCC 1K03193</strain>
    </source>
</reference>
<comment type="caution">
    <text evidence="3">The sequence shown here is derived from an EMBL/GenBank/DDBJ whole genome shotgun (WGS) entry which is preliminary data.</text>
</comment>
<evidence type="ECO:0000259" key="2">
    <source>
        <dbReference type="Pfam" id="PF20257"/>
    </source>
</evidence>
<evidence type="ECO:0000313" key="3">
    <source>
        <dbReference type="EMBL" id="MCW1885347.1"/>
    </source>
</evidence>
<dbReference type="Gene3D" id="3.40.50.1820">
    <property type="entry name" value="alpha/beta hydrolase"/>
    <property type="match status" value="1"/>
</dbReference>
<proteinExistence type="predicted"/>
<feature type="domain" description="S-adenosyl-l-methionine hydroxide adenosyltransferase C-terminal" evidence="2">
    <location>
        <begin position="258"/>
        <end position="339"/>
    </location>
</feature>
<dbReference type="SUPFAM" id="SSF53474">
    <property type="entry name" value="alpha/beta-Hydrolases"/>
    <property type="match status" value="1"/>
</dbReference>
<feature type="compositionally biased region" description="Basic and acidic residues" evidence="1">
    <location>
        <begin position="344"/>
        <end position="368"/>
    </location>
</feature>
<accession>A0ABT3FP75</accession>
<dbReference type="EMBL" id="JAPDDS010000005">
    <property type="protein sequence ID" value="MCW1885347.1"/>
    <property type="molecule type" value="Genomic_DNA"/>
</dbReference>
<feature type="region of interest" description="Disordered" evidence="1">
    <location>
        <begin position="334"/>
        <end position="368"/>
    </location>
</feature>